<evidence type="ECO:0000313" key="4">
    <source>
        <dbReference type="EMBL" id="RFM28942.1"/>
    </source>
</evidence>
<dbReference type="Pfam" id="PF07661">
    <property type="entry name" value="MORN_2"/>
    <property type="match status" value="2"/>
</dbReference>
<protein>
    <submittedName>
        <fullName evidence="4">Tetratricopeptide repeat protein</fullName>
    </submittedName>
</protein>
<accession>A0A3E1NM09</accession>
<dbReference type="PANTHER" id="PTHR44858">
    <property type="entry name" value="TETRATRICOPEPTIDE REPEAT PROTEIN 6"/>
    <property type="match status" value="1"/>
</dbReference>
<dbReference type="Gene3D" id="1.25.40.10">
    <property type="entry name" value="Tetratricopeptide repeat domain"/>
    <property type="match status" value="1"/>
</dbReference>
<evidence type="ECO:0000256" key="1">
    <source>
        <dbReference type="ARBA" id="ARBA00022737"/>
    </source>
</evidence>
<dbReference type="Gene3D" id="2.20.110.10">
    <property type="entry name" value="Histone H3 K4-specific methyltransferase SET7/9 N-terminal domain"/>
    <property type="match status" value="1"/>
</dbReference>
<dbReference type="InterPro" id="IPR050498">
    <property type="entry name" value="Ycf3"/>
</dbReference>
<dbReference type="Proteomes" id="UP000261284">
    <property type="component" value="Unassembled WGS sequence"/>
</dbReference>
<evidence type="ECO:0000313" key="5">
    <source>
        <dbReference type="Proteomes" id="UP000261284"/>
    </source>
</evidence>
<reference evidence="4 5" key="1">
    <citation type="submission" date="2018-08" db="EMBL/GenBank/DDBJ databases">
        <title>Chitinophagaceae sp. K23C18032701, a novel bacterium isolated from forest soil.</title>
        <authorList>
            <person name="Wang C."/>
        </authorList>
    </citation>
    <scope>NUCLEOTIDE SEQUENCE [LARGE SCALE GENOMIC DNA]</scope>
    <source>
        <strain evidence="4 5">K23C18032701</strain>
    </source>
</reference>
<keyword evidence="1" id="KW-0677">Repeat</keyword>
<comment type="caution">
    <text evidence="4">The sequence shown here is derived from an EMBL/GenBank/DDBJ whole genome shotgun (WGS) entry which is preliminary data.</text>
</comment>
<dbReference type="EMBL" id="QTJU01000002">
    <property type="protein sequence ID" value="RFM28942.1"/>
    <property type="molecule type" value="Genomic_DNA"/>
</dbReference>
<dbReference type="PANTHER" id="PTHR44858:SF1">
    <property type="entry name" value="UDP-N-ACETYLGLUCOSAMINE--PEPTIDE N-ACETYLGLUCOSAMINYLTRANSFERASE SPINDLY-RELATED"/>
    <property type="match status" value="1"/>
</dbReference>
<dbReference type="Pfam" id="PF13432">
    <property type="entry name" value="TPR_16"/>
    <property type="match status" value="1"/>
</dbReference>
<keyword evidence="5" id="KW-1185">Reference proteome</keyword>
<dbReference type="InterPro" id="IPR019734">
    <property type="entry name" value="TPR_rpt"/>
</dbReference>
<evidence type="ECO:0000256" key="3">
    <source>
        <dbReference type="PROSITE-ProRule" id="PRU00339"/>
    </source>
</evidence>
<name>A0A3E1NM09_9BACT</name>
<dbReference type="InterPro" id="IPR011990">
    <property type="entry name" value="TPR-like_helical_dom_sf"/>
</dbReference>
<dbReference type="AlphaFoldDB" id="A0A3E1NM09"/>
<evidence type="ECO:0000256" key="2">
    <source>
        <dbReference type="ARBA" id="ARBA00022803"/>
    </source>
</evidence>
<organism evidence="4 5">
    <name type="scientific">Deminuibacter soli</name>
    <dbReference type="NCBI Taxonomy" id="2291815"/>
    <lineage>
        <taxon>Bacteria</taxon>
        <taxon>Pseudomonadati</taxon>
        <taxon>Bacteroidota</taxon>
        <taxon>Chitinophagia</taxon>
        <taxon>Chitinophagales</taxon>
        <taxon>Chitinophagaceae</taxon>
        <taxon>Deminuibacter</taxon>
    </lineage>
</organism>
<dbReference type="SUPFAM" id="SSF82185">
    <property type="entry name" value="Histone H3 K4-specific methyltransferase SET7/9 N-terminal domain"/>
    <property type="match status" value="1"/>
</dbReference>
<sequence length="389" mass="45114">MKPLLCRKWNCVATGFTDTRRVPQFYNSCCNRNRQKHLPLKHCSFTIALVICLFCCSRDLHAQSGKTLFYIDSTAIHPEDLDPTETTIQVADMAVFRRITAKDSLQQLGFPDVDTVMFIITKAWLSRPDSLRHIPTLKQLVLKNDHLYLDTLKQPYSGPFIEYYLNGAKKTFGDVVNGQIEGYANVFYPDGSLMESHYYSHNKEDGMREEYFPNGVIKRRGRFKDGEMEEYWQEWYSTGKLKREVYFLHSTPHFPDEENVFYDMLQEATAQIMNGDYRSAMRNLDELRKMNPDYAEVQYNTGDAQAHLKKYDKAIAAFSKALELEPMYKEAYQKRIECNIALLQEAAAKNKSLSDAAEHNKQICGDVQALMNMGDKSRKLNNLRTQYCH</sequence>
<keyword evidence="2 3" id="KW-0802">TPR repeat</keyword>
<proteinExistence type="predicted"/>
<dbReference type="InterPro" id="IPR011652">
    <property type="entry name" value="MORN_2"/>
</dbReference>
<dbReference type="SUPFAM" id="SSF48452">
    <property type="entry name" value="TPR-like"/>
    <property type="match status" value="1"/>
</dbReference>
<gene>
    <name evidence="4" type="ORF">DXN05_09255</name>
</gene>
<dbReference type="PROSITE" id="PS50293">
    <property type="entry name" value="TPR_REGION"/>
    <property type="match status" value="1"/>
</dbReference>
<feature type="repeat" description="TPR" evidence="3">
    <location>
        <begin position="295"/>
        <end position="328"/>
    </location>
</feature>
<dbReference type="PROSITE" id="PS50005">
    <property type="entry name" value="TPR"/>
    <property type="match status" value="1"/>
</dbReference>
<dbReference type="SMART" id="SM00028">
    <property type="entry name" value="TPR"/>
    <property type="match status" value="2"/>
</dbReference>